<organism evidence="3 4">
    <name type="scientific">Thalassiosira oceanica</name>
    <name type="common">Marine diatom</name>
    <dbReference type="NCBI Taxonomy" id="159749"/>
    <lineage>
        <taxon>Eukaryota</taxon>
        <taxon>Sar</taxon>
        <taxon>Stramenopiles</taxon>
        <taxon>Ochrophyta</taxon>
        <taxon>Bacillariophyta</taxon>
        <taxon>Coscinodiscophyceae</taxon>
        <taxon>Thalassiosirophycidae</taxon>
        <taxon>Thalassiosirales</taxon>
        <taxon>Thalassiosiraceae</taxon>
        <taxon>Thalassiosira</taxon>
    </lineage>
</organism>
<reference evidence="3 4" key="1">
    <citation type="journal article" date="2012" name="Genome Biol.">
        <title>Genome and low-iron response of an oceanic diatom adapted to chronic iron limitation.</title>
        <authorList>
            <person name="Lommer M."/>
            <person name="Specht M."/>
            <person name="Roy A.S."/>
            <person name="Kraemer L."/>
            <person name="Andreson R."/>
            <person name="Gutowska M.A."/>
            <person name="Wolf J."/>
            <person name="Bergner S.V."/>
            <person name="Schilhabel M.B."/>
            <person name="Klostermeier U.C."/>
            <person name="Beiko R.G."/>
            <person name="Rosenstiel P."/>
            <person name="Hippler M."/>
            <person name="Laroche J."/>
        </authorList>
    </citation>
    <scope>NUCLEOTIDE SEQUENCE [LARGE SCALE GENOMIC DNA]</scope>
    <source>
        <strain evidence="3 4">CCMP1005</strain>
    </source>
</reference>
<evidence type="ECO:0000313" key="3">
    <source>
        <dbReference type="EMBL" id="EJK65681.1"/>
    </source>
</evidence>
<feature type="compositionally biased region" description="Acidic residues" evidence="1">
    <location>
        <begin position="167"/>
        <end position="177"/>
    </location>
</feature>
<name>K0SXI8_THAOC</name>
<keyword evidence="2" id="KW-0812">Transmembrane</keyword>
<dbReference type="EMBL" id="AGNL01015578">
    <property type="protein sequence ID" value="EJK65681.1"/>
    <property type="molecule type" value="Genomic_DNA"/>
</dbReference>
<keyword evidence="2" id="KW-0472">Membrane</keyword>
<evidence type="ECO:0000313" key="4">
    <source>
        <dbReference type="Proteomes" id="UP000266841"/>
    </source>
</evidence>
<feature type="compositionally biased region" description="Acidic residues" evidence="1">
    <location>
        <begin position="220"/>
        <end position="234"/>
    </location>
</feature>
<dbReference type="Proteomes" id="UP000266841">
    <property type="component" value="Unassembled WGS sequence"/>
</dbReference>
<feature type="compositionally biased region" description="Acidic residues" evidence="1">
    <location>
        <begin position="193"/>
        <end position="204"/>
    </location>
</feature>
<evidence type="ECO:0000256" key="1">
    <source>
        <dbReference type="SAM" id="MobiDB-lite"/>
    </source>
</evidence>
<gene>
    <name evidence="3" type="ORF">THAOC_13436</name>
</gene>
<feature type="compositionally biased region" description="Polar residues" evidence="1">
    <location>
        <begin position="237"/>
        <end position="254"/>
    </location>
</feature>
<proteinExistence type="predicted"/>
<dbReference type="AlphaFoldDB" id="K0SXI8"/>
<feature type="transmembrane region" description="Helical" evidence="2">
    <location>
        <begin position="60"/>
        <end position="78"/>
    </location>
</feature>
<comment type="caution">
    <text evidence="3">The sequence shown here is derived from an EMBL/GenBank/DDBJ whole genome shotgun (WGS) entry which is preliminary data.</text>
</comment>
<feature type="compositionally biased region" description="Polar residues" evidence="1">
    <location>
        <begin position="208"/>
        <end position="217"/>
    </location>
</feature>
<protein>
    <submittedName>
        <fullName evidence="3">Uncharacterized protein</fullName>
    </submittedName>
</protein>
<feature type="region of interest" description="Disordered" evidence="1">
    <location>
        <begin position="143"/>
        <end position="261"/>
    </location>
</feature>
<evidence type="ECO:0000256" key="2">
    <source>
        <dbReference type="SAM" id="Phobius"/>
    </source>
</evidence>
<sequence>MAPKRSSLGAMRRQPTPRHLYTSPILIQTDDGRLFDSSIKFNHITGLKDNPFLVTKSRSSNTYIIMALAIAAFAYMIFSESLGFKSLIMADQRAKFQTPHVENNVTVAASSKVSEVVIEESVDDALGPDDDAFAYSQDYDESFGDTTELKSGDESDSEDSVVRDKDEENVEDAEFEDAPSAGNETEIARDNSSLDEEHYDETDDERTNYSGNETELGTQEFEDDDAFATDDGEATESQRLSSRHNTTGLGSNDENAGDKVT</sequence>
<keyword evidence="2" id="KW-1133">Transmembrane helix</keyword>
<accession>K0SXI8</accession>
<keyword evidence="4" id="KW-1185">Reference proteome</keyword>